<dbReference type="Proteomes" id="UP000195521">
    <property type="component" value="Unassembled WGS sequence"/>
</dbReference>
<comment type="similarity">
    <text evidence="2">Belongs to the ATPase alpha/beta chains family.</text>
</comment>
<feature type="compositionally biased region" description="Polar residues" evidence="14">
    <location>
        <begin position="35"/>
        <end position="47"/>
    </location>
</feature>
<dbReference type="PANTHER" id="PTHR15184:SF82">
    <property type="entry name" value="ATP SYNTHASE SUBUNIT BETA, MITOCHONDRIAL"/>
    <property type="match status" value="1"/>
</dbReference>
<dbReference type="CDD" id="cd18110">
    <property type="entry name" value="ATP-synt_F1_beta_C"/>
    <property type="match status" value="1"/>
</dbReference>
<dbReference type="OMA" id="SMEEGGW"/>
<evidence type="ECO:0000256" key="1">
    <source>
        <dbReference type="ARBA" id="ARBA00004273"/>
    </source>
</evidence>
<keyword evidence="17" id="KW-1185">Reference proteome</keyword>
<dbReference type="CDD" id="cd01133">
    <property type="entry name" value="F1-ATPase_beta_CD"/>
    <property type="match status" value="1"/>
</dbReference>
<evidence type="ECO:0000313" key="16">
    <source>
        <dbReference type="EMBL" id="GAW83732.1"/>
    </source>
</evidence>
<accession>A0A1Y1JSE4</accession>
<evidence type="ECO:0000256" key="4">
    <source>
        <dbReference type="ARBA" id="ARBA00022448"/>
    </source>
</evidence>
<comment type="subunit">
    <text evidence="13">F-type ATPases have 2 components, CF(1) - the catalytic core - and CF(0) - the membrane proton channel. CF(1) and CF(0) have multiple subunits.</text>
</comment>
<dbReference type="PANTHER" id="PTHR15184">
    <property type="entry name" value="ATP SYNTHASE"/>
    <property type="match status" value="1"/>
</dbReference>
<dbReference type="FunFam" id="3.40.50.300:FF:000026">
    <property type="entry name" value="ATP synthase subunit beta"/>
    <property type="match status" value="1"/>
</dbReference>
<dbReference type="FunFam" id="2.40.10.170:FF:000005">
    <property type="entry name" value="ATP synthase subunit beta"/>
    <property type="match status" value="1"/>
</dbReference>
<comment type="subunit">
    <text evidence="3">F-type ATPases have 2 components, CF(1) - the catalytic core - and CF(0) - the membrane proton channel. CF(1) has five subunits: alpha(3), beta(3), gamma(1), delta(1), epsilon(1). CF(0) has three main subunits: a, b and c.</text>
</comment>
<dbReference type="SMART" id="SM00382">
    <property type="entry name" value="AAA"/>
    <property type="match status" value="1"/>
</dbReference>
<dbReference type="InterPro" id="IPR005722">
    <property type="entry name" value="ATP_synth_F1_bsu"/>
</dbReference>
<dbReference type="GO" id="GO:0005524">
    <property type="term" value="F:ATP binding"/>
    <property type="evidence" value="ECO:0007669"/>
    <property type="project" value="UniProtKB-KW"/>
</dbReference>
<evidence type="ECO:0000256" key="2">
    <source>
        <dbReference type="ARBA" id="ARBA00008936"/>
    </source>
</evidence>
<evidence type="ECO:0000259" key="15">
    <source>
        <dbReference type="SMART" id="SM00382"/>
    </source>
</evidence>
<dbReference type="InterPro" id="IPR004100">
    <property type="entry name" value="ATPase_F1/V1/A1_a/bsu_N"/>
</dbReference>
<dbReference type="GO" id="GO:0042776">
    <property type="term" value="P:proton motive force-driven mitochondrial ATP synthesis"/>
    <property type="evidence" value="ECO:0007669"/>
    <property type="project" value="TreeGrafter"/>
</dbReference>
<protein>
    <recommendedName>
        <fullName evidence="13">ATP synthase subunit beta</fullName>
        <ecNumber evidence="13">7.1.2.2</ecNumber>
    </recommendedName>
</protein>
<evidence type="ECO:0000256" key="5">
    <source>
        <dbReference type="ARBA" id="ARBA00022741"/>
    </source>
</evidence>
<dbReference type="InterPro" id="IPR036121">
    <property type="entry name" value="ATPase_F1/V1/A1_a/bsu_N_sf"/>
</dbReference>
<dbReference type="SUPFAM" id="SSF52540">
    <property type="entry name" value="P-loop containing nucleoside triphosphate hydrolases"/>
    <property type="match status" value="1"/>
</dbReference>
<evidence type="ECO:0000256" key="10">
    <source>
        <dbReference type="ARBA" id="ARBA00023136"/>
    </source>
</evidence>
<evidence type="ECO:0000256" key="14">
    <source>
        <dbReference type="SAM" id="MobiDB-lite"/>
    </source>
</evidence>
<comment type="function">
    <text evidence="13">Produces ATP from ADP in the presence of a proton gradient across the membrane.</text>
</comment>
<feature type="region of interest" description="Disordered" evidence="14">
    <location>
        <begin position="35"/>
        <end position="64"/>
    </location>
</feature>
<dbReference type="AlphaFoldDB" id="A0A1Y1JSE4"/>
<evidence type="ECO:0000256" key="11">
    <source>
        <dbReference type="ARBA" id="ARBA00023196"/>
    </source>
</evidence>
<proteinExistence type="inferred from homology"/>
<evidence type="ECO:0000256" key="13">
    <source>
        <dbReference type="RuleBase" id="RU003553"/>
    </source>
</evidence>
<dbReference type="SUPFAM" id="SSF50615">
    <property type="entry name" value="N-terminal domain of alpha and beta subunits of F1 ATP synthase"/>
    <property type="match status" value="1"/>
</dbReference>
<gene>
    <name evidence="16" type="ORF">PGO_145300</name>
</gene>
<dbReference type="Pfam" id="PF00006">
    <property type="entry name" value="ATP-synt_ab"/>
    <property type="match status" value="1"/>
</dbReference>
<dbReference type="Pfam" id="PF02874">
    <property type="entry name" value="ATP-synt_ab_N"/>
    <property type="match status" value="1"/>
</dbReference>
<dbReference type="FunFam" id="1.10.1140.10:FF:000001">
    <property type="entry name" value="ATP synthase subunit beta"/>
    <property type="match status" value="1"/>
</dbReference>
<dbReference type="PIRSF" id="PIRSF039072">
    <property type="entry name" value="ATPase_subunit_beta"/>
    <property type="match status" value="1"/>
</dbReference>
<evidence type="ECO:0000256" key="6">
    <source>
        <dbReference type="ARBA" id="ARBA00022781"/>
    </source>
</evidence>
<keyword evidence="7 13" id="KW-0067">ATP-binding</keyword>
<dbReference type="GO" id="GO:0005743">
    <property type="term" value="C:mitochondrial inner membrane"/>
    <property type="evidence" value="ECO:0007669"/>
    <property type="project" value="UniProtKB-SubCell"/>
</dbReference>
<dbReference type="Gene3D" id="1.10.1140.10">
    <property type="entry name" value="Bovine Mitochondrial F1-atpase, Atp Synthase Beta Chain, Chain D, domain 3"/>
    <property type="match status" value="1"/>
</dbReference>
<dbReference type="Gene3D" id="3.40.50.300">
    <property type="entry name" value="P-loop containing nucleotide triphosphate hydrolases"/>
    <property type="match status" value="1"/>
</dbReference>
<dbReference type="GeneID" id="39750478"/>
<keyword evidence="4" id="KW-0813">Transport</keyword>
<dbReference type="InterPro" id="IPR055190">
    <property type="entry name" value="ATP-synt_VA_C"/>
</dbReference>
<dbReference type="OrthoDB" id="14523at2759"/>
<dbReference type="PROSITE" id="PS00152">
    <property type="entry name" value="ATPASE_ALPHA_BETA"/>
    <property type="match status" value="1"/>
</dbReference>
<dbReference type="SUPFAM" id="SSF47917">
    <property type="entry name" value="C-terminal domain of alpha and beta subunits of F1 ATP synthase"/>
    <property type="match status" value="1"/>
</dbReference>
<comment type="catalytic activity">
    <reaction evidence="13">
        <text>ATP + H2O + 4 H(+)(in) = ADP + phosphate + 5 H(+)(out)</text>
        <dbReference type="Rhea" id="RHEA:57720"/>
        <dbReference type="ChEBI" id="CHEBI:15377"/>
        <dbReference type="ChEBI" id="CHEBI:15378"/>
        <dbReference type="ChEBI" id="CHEBI:30616"/>
        <dbReference type="ChEBI" id="CHEBI:43474"/>
        <dbReference type="ChEBI" id="CHEBI:456216"/>
        <dbReference type="EC" id="7.1.2.2"/>
    </reaction>
</comment>
<keyword evidence="8" id="KW-1278">Translocase</keyword>
<sequence>MHRFRWMKNVPLRRHANLSRVENCKINYRKFGTSENVSMKKNPTPGSKSGGEAQNVRKNESMGSSMKVGKISQVIGAVVDVEFEDTPPSILNALEAELDDKKLILEVAQHLGNKVVRTIAMDATDGLVRGQKVKDCGRPISVPVGEATLGRIMNVIGEPIDECGDIKCKKMLPIHRDPPLFTDQSTEPALLITGIKVVDLIAPYAKGGKIGLFGGAGVGKTVLIMELINNVAKKHGGYSVFAGVGERTREGNDLYHEMITTGVIKKKKIGNNEYDFNGSKAALVYGQMNEPPGARARVALTGLTVAEYFRDEENQDVLLFVDNIYRFTQAGSEVSALLGRIPSAVGYQPTLATDLGALQERITTTKNGSITSVQAVYVPADDLTDPAPATTFSHLDATTVLSRSIAELGIYPAVDPLDSTSRMLTPDIVGSEQYEVARNVQQILQDYKALQDIIAILGIDELSEQDKLTVARARKVQRFLSQPFAVAEVFTGKPGRFVELEDTIKGFSELLKGNCDDLPEMAFYMVGGLDEVKSKAIDMAKHVS</sequence>
<evidence type="ECO:0000256" key="3">
    <source>
        <dbReference type="ARBA" id="ARBA00011648"/>
    </source>
</evidence>
<dbReference type="InterPro" id="IPR024034">
    <property type="entry name" value="ATPase_F1/V1_b/a_C"/>
</dbReference>
<evidence type="ECO:0000313" key="17">
    <source>
        <dbReference type="Proteomes" id="UP000195521"/>
    </source>
</evidence>
<evidence type="ECO:0000256" key="7">
    <source>
        <dbReference type="ARBA" id="ARBA00022840"/>
    </source>
</evidence>
<keyword evidence="9" id="KW-0406">Ion transport</keyword>
<keyword evidence="6" id="KW-0375">Hydrogen ion transport</keyword>
<keyword evidence="10" id="KW-0472">Membrane</keyword>
<name>A0A1Y1JSE4_PLAGO</name>
<dbReference type="RefSeq" id="XP_028546321.1">
    <property type="nucleotide sequence ID" value="XM_028690520.1"/>
</dbReference>
<dbReference type="Gene3D" id="2.40.10.170">
    <property type="match status" value="1"/>
</dbReference>
<dbReference type="EMBL" id="BDQF01000015">
    <property type="protein sequence ID" value="GAW83732.1"/>
    <property type="molecule type" value="Genomic_DNA"/>
</dbReference>
<dbReference type="InterPro" id="IPR027417">
    <property type="entry name" value="P-loop_NTPase"/>
</dbReference>
<evidence type="ECO:0000256" key="12">
    <source>
        <dbReference type="ARBA" id="ARBA00023310"/>
    </source>
</evidence>
<keyword evidence="11 13" id="KW-0139">CF(1)</keyword>
<evidence type="ECO:0000256" key="9">
    <source>
        <dbReference type="ARBA" id="ARBA00023065"/>
    </source>
</evidence>
<feature type="domain" description="AAA+ ATPase" evidence="15">
    <location>
        <begin position="206"/>
        <end position="484"/>
    </location>
</feature>
<organism evidence="16 17">
    <name type="scientific">Plasmodium gonderi</name>
    <dbReference type="NCBI Taxonomy" id="77519"/>
    <lineage>
        <taxon>Eukaryota</taxon>
        <taxon>Sar</taxon>
        <taxon>Alveolata</taxon>
        <taxon>Apicomplexa</taxon>
        <taxon>Aconoidasida</taxon>
        <taxon>Haemosporida</taxon>
        <taxon>Plasmodiidae</taxon>
        <taxon>Plasmodium</taxon>
        <taxon>Plasmodium (Plasmodium)</taxon>
    </lineage>
</organism>
<dbReference type="CDD" id="cd18115">
    <property type="entry name" value="ATP-synt_F1_beta_N"/>
    <property type="match status" value="1"/>
</dbReference>
<keyword evidence="12 13" id="KW-0066">ATP synthesis</keyword>
<dbReference type="NCBIfam" id="TIGR01039">
    <property type="entry name" value="atpD"/>
    <property type="match status" value="1"/>
</dbReference>
<reference evidence="17" key="1">
    <citation type="submission" date="2017-04" db="EMBL/GenBank/DDBJ databases">
        <title>Plasmodium gonderi genome.</title>
        <authorList>
            <person name="Arisue N."/>
            <person name="Honma H."/>
            <person name="Kawai S."/>
            <person name="Tougan T."/>
            <person name="Tanabe K."/>
            <person name="Horii T."/>
        </authorList>
    </citation>
    <scope>NUCLEOTIDE SEQUENCE [LARGE SCALE GENOMIC DNA]</scope>
    <source>
        <strain evidence="17">ATCC 30045</strain>
    </source>
</reference>
<dbReference type="InterPro" id="IPR003593">
    <property type="entry name" value="AAA+_ATPase"/>
</dbReference>
<comment type="subcellular location">
    <subcellularLocation>
        <location evidence="1">Mitochondrion inner membrane</location>
    </subcellularLocation>
</comment>
<dbReference type="HAMAP" id="MF_01347">
    <property type="entry name" value="ATP_synth_beta_bact"/>
    <property type="match status" value="1"/>
</dbReference>
<dbReference type="InterPro" id="IPR020003">
    <property type="entry name" value="ATPase_a/bsu_AS"/>
</dbReference>
<dbReference type="InterPro" id="IPR050053">
    <property type="entry name" value="ATPase_alpha/beta_chains"/>
</dbReference>
<keyword evidence="5 13" id="KW-0547">Nucleotide-binding</keyword>
<dbReference type="EC" id="7.1.2.2" evidence="13"/>
<dbReference type="GO" id="GO:0046933">
    <property type="term" value="F:proton-transporting ATP synthase activity, rotational mechanism"/>
    <property type="evidence" value="ECO:0007669"/>
    <property type="project" value="InterPro"/>
</dbReference>
<dbReference type="InterPro" id="IPR000194">
    <property type="entry name" value="ATPase_F1/V1/A1_a/bsu_nucl-bd"/>
</dbReference>
<dbReference type="GO" id="GO:0045259">
    <property type="term" value="C:proton-transporting ATP synthase complex"/>
    <property type="evidence" value="ECO:0007669"/>
    <property type="project" value="UniProtKB-KW"/>
</dbReference>
<evidence type="ECO:0000256" key="8">
    <source>
        <dbReference type="ARBA" id="ARBA00022967"/>
    </source>
</evidence>
<dbReference type="Pfam" id="PF22919">
    <property type="entry name" value="ATP-synt_VA_C"/>
    <property type="match status" value="1"/>
</dbReference>
<comment type="caution">
    <text evidence="16">The sequence shown here is derived from an EMBL/GenBank/DDBJ whole genome shotgun (WGS) entry which is preliminary data.</text>
</comment>